<evidence type="ECO:0000313" key="9">
    <source>
        <dbReference type="EMBL" id="SNT36177.1"/>
    </source>
</evidence>
<keyword evidence="6" id="KW-0482">Metalloprotease</keyword>
<comment type="cofactor">
    <cofactor evidence="1">
        <name>Zn(2+)</name>
        <dbReference type="ChEBI" id="CHEBI:29105"/>
    </cofactor>
</comment>
<dbReference type="EMBL" id="FZOU01000009">
    <property type="protein sequence ID" value="SNT36177.1"/>
    <property type="molecule type" value="Genomic_DNA"/>
</dbReference>
<feature type="chain" id="PRO_5012331108" evidence="7">
    <location>
        <begin position="24"/>
        <end position="929"/>
    </location>
</feature>
<evidence type="ECO:0000256" key="2">
    <source>
        <dbReference type="ARBA" id="ARBA00005988"/>
    </source>
</evidence>
<dbReference type="PANTHER" id="PTHR11705">
    <property type="entry name" value="PROTEASE FAMILY M14 CARBOXYPEPTIDASE A,B"/>
    <property type="match status" value="1"/>
</dbReference>
<organism evidence="9 10">
    <name type="scientific">Granulicella rosea</name>
    <dbReference type="NCBI Taxonomy" id="474952"/>
    <lineage>
        <taxon>Bacteria</taxon>
        <taxon>Pseudomonadati</taxon>
        <taxon>Acidobacteriota</taxon>
        <taxon>Terriglobia</taxon>
        <taxon>Terriglobales</taxon>
        <taxon>Acidobacteriaceae</taxon>
        <taxon>Granulicella</taxon>
    </lineage>
</organism>
<keyword evidence="5" id="KW-0862">Zinc</keyword>
<sequence>MTLLNAVRLSLACCTLSGIVASAQTRTITTPKESIGFNMGDDYMMANYTQAEAYVKKLATESDRMKLVDMGLTAEGRHQWMAIISSPENLAKLDHYKEIAKKLSHAEGLTDAEAHALAEEGRAIVWIDGGLHASETVGSQQLVETIYELNSLTDPETLRFLKDDIALCVFANPDGMELVANWYMREPDPKKRVMDGPGQGTPRLWQKYVGHDNNRDFYMNNQNESINMSRALFREYYPQIMYNHHQTGPAGTVIFMPPFRDPFNFHYDPLIPLKIEAVGTAMHERLVEEGKPGSGMRSTAPYSTWYNGGLRTVTYFHNMTGILTEIIGSPTPSPLPLIAARQLPTGDEPFPVAPQMWHYKQSIDYEQTNNRAILDYASREREHLLYDTYLMGKNSIQRGSEDSWTITPKRIDALEEAAAKAAEGKETRGARAAGLPAELYKTVLHDPEHRDPRGYVLPSDQPDFPTAVKFVNALMKSGVTIERATAAFEAEGKHYPAGSLFISCAQAYRPQILDMMEPQDHPNDFAYPGAPPTKPYDATGWTLAYQMGVTFDRMYTTVKGPFEPIATDLAAPPAGTVSGGKKVAGYVVSHEFNDAYTLTNRLLKAKLPVYWLKQPLKVDGQSLAAGALWVPYSATAQGLIESAAKELGVTAHGVAAVPAGEALLLHPERIGLYDQYGGSMPSGWTRWLLEQFEFPFTVVYPQTLDAGDLHVKFDDLIFADGTFPNLAADAPRMGAQPKPEAIPAEFRPWLGRITAEKTVPQIAKFVADGGTVLAIGSSTRIYKALHLPVRDGLTEVVKGKEQPVPSEKFYIPGSLLQVQLDNTQPVAYGMPSSVDVFYDNSPSFKALPDAAAHGLQTVAWYGQGNLLDSGWAWGQAYLNDTIAVAQANAGKGKVMLFGPEIAFRGQPHATFKFLFNGILYGAATPATLR</sequence>
<dbReference type="Proteomes" id="UP000198356">
    <property type="component" value="Unassembled WGS sequence"/>
</dbReference>
<dbReference type="RefSeq" id="WP_245818089.1">
    <property type="nucleotide sequence ID" value="NZ_FZOU01000009.1"/>
</dbReference>
<keyword evidence="9" id="KW-0121">Carboxypeptidase</keyword>
<accession>A0A239LZZ4</accession>
<feature type="domain" description="Peptidase M14" evidence="8">
    <location>
        <begin position="52"/>
        <end position="226"/>
    </location>
</feature>
<dbReference type="SUPFAM" id="SSF53187">
    <property type="entry name" value="Zn-dependent exopeptidases"/>
    <property type="match status" value="1"/>
</dbReference>
<proteinExistence type="inferred from homology"/>
<dbReference type="Pfam" id="PF00246">
    <property type="entry name" value="Peptidase_M14"/>
    <property type="match status" value="1"/>
</dbReference>
<evidence type="ECO:0000259" key="8">
    <source>
        <dbReference type="Pfam" id="PF00246"/>
    </source>
</evidence>
<evidence type="ECO:0000256" key="6">
    <source>
        <dbReference type="ARBA" id="ARBA00023049"/>
    </source>
</evidence>
<keyword evidence="4" id="KW-0378">Hydrolase</keyword>
<evidence type="ECO:0000313" key="10">
    <source>
        <dbReference type="Proteomes" id="UP000198356"/>
    </source>
</evidence>
<feature type="signal peptide" evidence="7">
    <location>
        <begin position="1"/>
        <end position="23"/>
    </location>
</feature>
<evidence type="ECO:0000256" key="1">
    <source>
        <dbReference type="ARBA" id="ARBA00001947"/>
    </source>
</evidence>
<dbReference type="InterPro" id="IPR029062">
    <property type="entry name" value="Class_I_gatase-like"/>
</dbReference>
<evidence type="ECO:0000256" key="4">
    <source>
        <dbReference type="ARBA" id="ARBA00022801"/>
    </source>
</evidence>
<keyword evidence="3" id="KW-0645">Protease</keyword>
<dbReference type="GO" id="GO:0008270">
    <property type="term" value="F:zinc ion binding"/>
    <property type="evidence" value="ECO:0007669"/>
    <property type="project" value="InterPro"/>
</dbReference>
<comment type="similarity">
    <text evidence="2">Belongs to the peptidase M14 family.</text>
</comment>
<dbReference type="PANTHER" id="PTHR11705:SF143">
    <property type="entry name" value="SLL0236 PROTEIN"/>
    <property type="match status" value="1"/>
</dbReference>
<gene>
    <name evidence="9" type="ORF">SAMN05421770_10916</name>
</gene>
<keyword evidence="10" id="KW-1185">Reference proteome</keyword>
<evidence type="ECO:0000256" key="7">
    <source>
        <dbReference type="SAM" id="SignalP"/>
    </source>
</evidence>
<dbReference type="GO" id="GO:0006508">
    <property type="term" value="P:proteolysis"/>
    <property type="evidence" value="ECO:0007669"/>
    <property type="project" value="UniProtKB-KW"/>
</dbReference>
<dbReference type="GO" id="GO:0005615">
    <property type="term" value="C:extracellular space"/>
    <property type="evidence" value="ECO:0007669"/>
    <property type="project" value="TreeGrafter"/>
</dbReference>
<dbReference type="SUPFAM" id="SSF52317">
    <property type="entry name" value="Class I glutamine amidotransferase-like"/>
    <property type="match status" value="1"/>
</dbReference>
<dbReference type="Gene3D" id="3.40.630.10">
    <property type="entry name" value="Zn peptidases"/>
    <property type="match status" value="1"/>
</dbReference>
<dbReference type="GO" id="GO:0004181">
    <property type="term" value="F:metallocarboxypeptidase activity"/>
    <property type="evidence" value="ECO:0007669"/>
    <property type="project" value="InterPro"/>
</dbReference>
<dbReference type="CDD" id="cd06240">
    <property type="entry name" value="M14-like"/>
    <property type="match status" value="1"/>
</dbReference>
<dbReference type="AlphaFoldDB" id="A0A239LZZ4"/>
<keyword evidence="7" id="KW-0732">Signal</keyword>
<name>A0A239LZZ4_9BACT</name>
<reference evidence="9 10" key="1">
    <citation type="submission" date="2017-06" db="EMBL/GenBank/DDBJ databases">
        <authorList>
            <person name="Kim H.J."/>
            <person name="Triplett B.A."/>
        </authorList>
    </citation>
    <scope>NUCLEOTIDE SEQUENCE [LARGE SCALE GENOMIC DNA]</scope>
    <source>
        <strain evidence="9 10">DSM 18704</strain>
    </source>
</reference>
<evidence type="ECO:0000256" key="5">
    <source>
        <dbReference type="ARBA" id="ARBA00022833"/>
    </source>
</evidence>
<protein>
    <submittedName>
        <fullName evidence="9">Zinc carboxypeptidase</fullName>
    </submittedName>
</protein>
<dbReference type="InterPro" id="IPR000834">
    <property type="entry name" value="Peptidase_M14"/>
</dbReference>
<evidence type="ECO:0000256" key="3">
    <source>
        <dbReference type="ARBA" id="ARBA00022670"/>
    </source>
</evidence>